<evidence type="ECO:0000313" key="2">
    <source>
        <dbReference type="Proteomes" id="UP000314294"/>
    </source>
</evidence>
<proteinExistence type="predicted"/>
<comment type="caution">
    <text evidence="1">The sequence shown here is derived from an EMBL/GenBank/DDBJ whole genome shotgun (WGS) entry which is preliminary data.</text>
</comment>
<protein>
    <submittedName>
        <fullName evidence="1">Sterile alpha motif domain-containing protein 9-like</fullName>
    </submittedName>
</protein>
<sequence length="821" mass="93519">MARPAESLLDVLSPNPFEGGGTDVFHQTEENFYRGAPPRWFNFYISDQRAADGSGTPFIKRDGYNTLVDKVKLKGKAPGIRIVKLFHQPGCGGTTLAMKVLWDLREIFTSAVLTGSASNTTKIAEEVVQLFKDGNRKTVLLLVNNEQSLEALQKSIKMEMANQKIHVDSRKAVVVILNCVRKDVVRRTSHVVLQKALSEDEKIQFNKKRDELRERYGDESEQFHGFNIMQTNFSKTYMEEACTVFSNATTAKSPEMTQLAGFLSLLNAYVPGSYLLESQCLDFFKQGDDAHGDFPLKERMSTFGHLIVTFQEDRSSEIKVCIAHRMIAQHCTKLLAKTGMTRSKTASNLLTHLNSDEFPSFLVSFIKDMLTKRETKRKEMTTEEDPGNGTTIIEDNERFSRLILDIQSVEELQNYIEAEKWAKKAKLRYPQSSFIADTLGQVYKNQLKNHKHSTTPRAILELTSKAIEAFKDEERLAENESGTETRGDGTTKITKVFNIHGQFSFLEVCNLLYKKLVSQGDTWREVLTKKVSLNSVLKSLGDGEYSRFKVLIDSLKNDIERKCAFFDTYLTYSKPEQKDDPAYISQGTSECYKNFVGNSPSTDFKAEGAALIQKLKENLADTSAGVLSCLDRDCIESDLKEITTWWEKIFLQKKSVTALANYILAHIMLRNMEAGLPPDCKHLDAFKQKMPSIPNQSPELHMLALLLSWPTESEADCVLDLNRLIHNMHRSYEVTYEVHFRSRWSFVERHRTQLRKLEDEGWISEKNSELLRSLNDSQKQMSGILRCLKTDGKDALCNILKGTRSMRPLMTEIEESEERNV</sequence>
<dbReference type="Proteomes" id="UP000314294">
    <property type="component" value="Unassembled WGS sequence"/>
</dbReference>
<gene>
    <name evidence="1" type="primary">Samd9l</name>
    <name evidence="1" type="ORF">EYF80_039928</name>
</gene>
<accession>A0A4Z2G8K9</accession>
<organism evidence="1 2">
    <name type="scientific">Liparis tanakae</name>
    <name type="common">Tanaka's snailfish</name>
    <dbReference type="NCBI Taxonomy" id="230148"/>
    <lineage>
        <taxon>Eukaryota</taxon>
        <taxon>Metazoa</taxon>
        <taxon>Chordata</taxon>
        <taxon>Craniata</taxon>
        <taxon>Vertebrata</taxon>
        <taxon>Euteleostomi</taxon>
        <taxon>Actinopterygii</taxon>
        <taxon>Neopterygii</taxon>
        <taxon>Teleostei</taxon>
        <taxon>Neoteleostei</taxon>
        <taxon>Acanthomorphata</taxon>
        <taxon>Eupercaria</taxon>
        <taxon>Perciformes</taxon>
        <taxon>Cottioidei</taxon>
        <taxon>Cottales</taxon>
        <taxon>Liparidae</taxon>
        <taxon>Liparis</taxon>
    </lineage>
</organism>
<dbReference type="GO" id="GO:0005737">
    <property type="term" value="C:cytoplasm"/>
    <property type="evidence" value="ECO:0007669"/>
    <property type="project" value="TreeGrafter"/>
</dbReference>
<dbReference type="EMBL" id="SRLO01000638">
    <property type="protein sequence ID" value="TNN49886.1"/>
    <property type="molecule type" value="Genomic_DNA"/>
</dbReference>
<dbReference type="PANTHER" id="PTHR16155">
    <property type="entry name" value="DED DOMAIN-CONTAINING PROTEIN"/>
    <property type="match status" value="1"/>
</dbReference>
<keyword evidence="2" id="KW-1185">Reference proteome</keyword>
<dbReference type="OrthoDB" id="2337140at2759"/>
<dbReference type="AlphaFoldDB" id="A0A4Z2G8K9"/>
<evidence type="ECO:0000313" key="1">
    <source>
        <dbReference type="EMBL" id="TNN49886.1"/>
    </source>
</evidence>
<dbReference type="PANTHER" id="PTHR16155:SF18">
    <property type="entry name" value="STERILE ALPHA MOTIF DOMAIN-CONTAINING PROTEIN 9-LIKE"/>
    <property type="match status" value="1"/>
</dbReference>
<reference evidence="1 2" key="1">
    <citation type="submission" date="2019-03" db="EMBL/GenBank/DDBJ databases">
        <title>First draft genome of Liparis tanakae, snailfish: a comprehensive survey of snailfish specific genes.</title>
        <authorList>
            <person name="Kim W."/>
            <person name="Song I."/>
            <person name="Jeong J.-H."/>
            <person name="Kim D."/>
            <person name="Kim S."/>
            <person name="Ryu S."/>
            <person name="Song J.Y."/>
            <person name="Lee S.K."/>
        </authorList>
    </citation>
    <scope>NUCLEOTIDE SEQUENCE [LARGE SCALE GENOMIC DNA]</scope>
    <source>
        <tissue evidence="1">Muscle</tissue>
    </source>
</reference>
<name>A0A4Z2G8K9_9TELE</name>